<dbReference type="InterPro" id="IPR003018">
    <property type="entry name" value="GAF"/>
</dbReference>
<sequence>MSVPETRDSGQELPLPWDDTAQELYEHAPCGYLTTLPDGTVVNVNETFLSWTGYGRADLVGRKRLRDLLGVGSLIYYETHVAPLLRMQGEVREIALDVRCATGRRMPTLVNATLNYDADGAERVIRVTVFDATERRRYEAELLQARRTAEESERRVRVLQQVVADLAAVPTASGVARAVVAAAGPAFGAADGGLWVVDGDRKQLVLAAAAAHAGFRDVALSAAGAAATVVRRGEPVVLAGAAKLRTELPEWAPALLRQGRQGALLVPLTAHEAVLGVLVCTFTEAHAVSDSELQLARLLGQQAGQALDRARLYDEVRLREERAVFLGEVSRDLDGVTGLAERARLLAEMVVRGVAAYAQVRLAGEAEVLAEAGEPAATGTDIELPLTVRGAVAATLTLRPHGGLPVPDPAFLAELADRAAPALENARLYEREREVARTLQRSLLAGEPPGDLRFTVEACYRPAGGGLEVGGDWHDAFLITPDRLAVVVGDVVGRGLHAASTMGQLRSAVRALAAAEAGPARLVEQLDRFVDRVETARMATVAYAEIALDTGTMTYCCAGHPPPLLLPAHADPETLWEGRSAPLGSRAGRRSRAEATVRLVTGDRVLLYTDGLVERRDRHLDEGLDRLAAMFATRRRSPMKGLTARIADAMLMGGEPPDDDVCLLCVSLGTEPRLERTIPADPYRIKAVRTDLKGWLEFRGVDEDSADALLLALSEAVANAIEHGYRDCADGTVTVTATQLGDEVILRVADKGTWREPRPDDPARGRGLFLIGKLTDQMEINTDGGTTVTMRRQVAGG</sequence>
<keyword evidence="2" id="KW-0175">Coiled coil</keyword>
<dbReference type="Gene3D" id="3.30.450.20">
    <property type="entry name" value="PAS domain"/>
    <property type="match status" value="1"/>
</dbReference>
<dbReference type="AlphaFoldDB" id="A0A8J3YCE1"/>
<keyword evidence="1" id="KW-0378">Hydrolase</keyword>
<dbReference type="InterPro" id="IPR052016">
    <property type="entry name" value="Bact_Sigma-Reg"/>
</dbReference>
<reference evidence="4" key="1">
    <citation type="submission" date="2021-01" db="EMBL/GenBank/DDBJ databases">
        <title>Whole genome shotgun sequence of Spirilliplanes yamanashiensis NBRC 15828.</title>
        <authorList>
            <person name="Komaki H."/>
            <person name="Tamura T."/>
        </authorList>
    </citation>
    <scope>NUCLEOTIDE SEQUENCE</scope>
    <source>
        <strain evidence="4">NBRC 15828</strain>
    </source>
</reference>
<dbReference type="GO" id="GO:0016791">
    <property type="term" value="F:phosphatase activity"/>
    <property type="evidence" value="ECO:0007669"/>
    <property type="project" value="TreeGrafter"/>
</dbReference>
<dbReference type="InterPro" id="IPR035965">
    <property type="entry name" value="PAS-like_dom_sf"/>
</dbReference>
<evidence type="ECO:0000313" key="4">
    <source>
        <dbReference type="EMBL" id="GIJ05988.1"/>
    </source>
</evidence>
<accession>A0A8J3YCE1</accession>
<dbReference type="SUPFAM" id="SSF55874">
    <property type="entry name" value="ATPase domain of HSP90 chaperone/DNA topoisomerase II/histidine kinase"/>
    <property type="match status" value="1"/>
</dbReference>
<evidence type="ECO:0000256" key="2">
    <source>
        <dbReference type="SAM" id="Coils"/>
    </source>
</evidence>
<dbReference type="PANTHER" id="PTHR43156:SF2">
    <property type="entry name" value="STAGE II SPORULATION PROTEIN E"/>
    <property type="match status" value="1"/>
</dbReference>
<organism evidence="4 5">
    <name type="scientific">Spirilliplanes yamanashiensis</name>
    <dbReference type="NCBI Taxonomy" id="42233"/>
    <lineage>
        <taxon>Bacteria</taxon>
        <taxon>Bacillati</taxon>
        <taxon>Actinomycetota</taxon>
        <taxon>Actinomycetes</taxon>
        <taxon>Micromonosporales</taxon>
        <taxon>Micromonosporaceae</taxon>
        <taxon>Spirilliplanes</taxon>
    </lineage>
</organism>
<name>A0A8J3YCE1_9ACTN</name>
<evidence type="ECO:0000313" key="5">
    <source>
        <dbReference type="Proteomes" id="UP000652013"/>
    </source>
</evidence>
<dbReference type="SMART" id="SM00091">
    <property type="entry name" value="PAS"/>
    <property type="match status" value="1"/>
</dbReference>
<dbReference type="SMART" id="SM00065">
    <property type="entry name" value="GAF"/>
    <property type="match status" value="1"/>
</dbReference>
<proteinExistence type="predicted"/>
<dbReference type="RefSeq" id="WP_203941185.1">
    <property type="nucleotide sequence ID" value="NZ_BAAAGJ010000014.1"/>
</dbReference>
<dbReference type="NCBIfam" id="TIGR00229">
    <property type="entry name" value="sensory_box"/>
    <property type="match status" value="1"/>
</dbReference>
<dbReference type="Proteomes" id="UP000652013">
    <property type="component" value="Unassembled WGS sequence"/>
</dbReference>
<keyword evidence="5" id="KW-1185">Reference proteome</keyword>
<dbReference type="PANTHER" id="PTHR43156">
    <property type="entry name" value="STAGE II SPORULATION PROTEIN E-RELATED"/>
    <property type="match status" value="1"/>
</dbReference>
<dbReference type="InterPro" id="IPR000014">
    <property type="entry name" value="PAS"/>
</dbReference>
<dbReference type="EMBL" id="BOOY01000037">
    <property type="protein sequence ID" value="GIJ05988.1"/>
    <property type="molecule type" value="Genomic_DNA"/>
</dbReference>
<dbReference type="PROSITE" id="PS50112">
    <property type="entry name" value="PAS"/>
    <property type="match status" value="1"/>
</dbReference>
<dbReference type="InterPro" id="IPR036457">
    <property type="entry name" value="PPM-type-like_dom_sf"/>
</dbReference>
<dbReference type="Gene3D" id="3.30.565.10">
    <property type="entry name" value="Histidine kinase-like ATPase, C-terminal domain"/>
    <property type="match status" value="1"/>
</dbReference>
<comment type="caution">
    <text evidence="4">The sequence shown here is derived from an EMBL/GenBank/DDBJ whole genome shotgun (WGS) entry which is preliminary data.</text>
</comment>
<feature type="coiled-coil region" evidence="2">
    <location>
        <begin position="135"/>
        <end position="162"/>
    </location>
</feature>
<gene>
    <name evidence="4" type="ORF">Sya03_53400</name>
</gene>
<dbReference type="InterPro" id="IPR029016">
    <property type="entry name" value="GAF-like_dom_sf"/>
</dbReference>
<dbReference type="Pfam" id="PF07228">
    <property type="entry name" value="SpoIIE"/>
    <property type="match status" value="1"/>
</dbReference>
<dbReference type="Pfam" id="PF13581">
    <property type="entry name" value="HATPase_c_2"/>
    <property type="match status" value="1"/>
</dbReference>
<dbReference type="InterPro" id="IPR036890">
    <property type="entry name" value="HATPase_C_sf"/>
</dbReference>
<dbReference type="SUPFAM" id="SSF55781">
    <property type="entry name" value="GAF domain-like"/>
    <property type="match status" value="2"/>
</dbReference>
<evidence type="ECO:0000259" key="3">
    <source>
        <dbReference type="PROSITE" id="PS50112"/>
    </source>
</evidence>
<dbReference type="CDD" id="cd00130">
    <property type="entry name" value="PAS"/>
    <property type="match status" value="1"/>
</dbReference>
<feature type="domain" description="PAS" evidence="3">
    <location>
        <begin position="38"/>
        <end position="69"/>
    </location>
</feature>
<dbReference type="Pfam" id="PF13426">
    <property type="entry name" value="PAS_9"/>
    <property type="match status" value="1"/>
</dbReference>
<dbReference type="Pfam" id="PF13185">
    <property type="entry name" value="GAF_2"/>
    <property type="match status" value="1"/>
</dbReference>
<dbReference type="SUPFAM" id="SSF55785">
    <property type="entry name" value="PYP-like sensor domain (PAS domain)"/>
    <property type="match status" value="1"/>
</dbReference>
<protein>
    <recommendedName>
        <fullName evidence="3">PAS domain-containing protein</fullName>
    </recommendedName>
</protein>
<dbReference type="SMART" id="SM00331">
    <property type="entry name" value="PP2C_SIG"/>
    <property type="match status" value="1"/>
</dbReference>
<dbReference type="InterPro" id="IPR001932">
    <property type="entry name" value="PPM-type_phosphatase-like_dom"/>
</dbReference>
<dbReference type="InterPro" id="IPR003594">
    <property type="entry name" value="HATPase_dom"/>
</dbReference>
<dbReference type="Gene3D" id="3.60.40.10">
    <property type="entry name" value="PPM-type phosphatase domain"/>
    <property type="match status" value="1"/>
</dbReference>
<evidence type="ECO:0000256" key="1">
    <source>
        <dbReference type="ARBA" id="ARBA00022801"/>
    </source>
</evidence>
<dbReference type="CDD" id="cd16936">
    <property type="entry name" value="HATPase_RsbW-like"/>
    <property type="match status" value="1"/>
</dbReference>
<dbReference type="Gene3D" id="3.30.450.40">
    <property type="match status" value="2"/>
</dbReference>